<dbReference type="Proteomes" id="UP001283361">
    <property type="component" value="Unassembled WGS sequence"/>
</dbReference>
<evidence type="ECO:0000313" key="2">
    <source>
        <dbReference type="Proteomes" id="UP001283361"/>
    </source>
</evidence>
<proteinExistence type="predicted"/>
<reference evidence="1" key="1">
    <citation type="journal article" date="2023" name="G3 (Bethesda)">
        <title>A reference genome for the long-term kleptoplast-retaining sea slug Elysia crispata morphotype clarki.</title>
        <authorList>
            <person name="Eastman K.E."/>
            <person name="Pendleton A.L."/>
            <person name="Shaikh M.A."/>
            <person name="Suttiyut T."/>
            <person name="Ogas R."/>
            <person name="Tomko P."/>
            <person name="Gavelis G."/>
            <person name="Widhalm J.R."/>
            <person name="Wisecaver J.H."/>
        </authorList>
    </citation>
    <scope>NUCLEOTIDE SEQUENCE</scope>
    <source>
        <strain evidence="1">ECLA1</strain>
    </source>
</reference>
<protein>
    <submittedName>
        <fullName evidence="1">Uncharacterized protein</fullName>
    </submittedName>
</protein>
<name>A0AAE1EDD8_9GAST</name>
<comment type="caution">
    <text evidence="1">The sequence shown here is derived from an EMBL/GenBank/DDBJ whole genome shotgun (WGS) entry which is preliminary data.</text>
</comment>
<organism evidence="1 2">
    <name type="scientific">Elysia crispata</name>
    <name type="common">lettuce slug</name>
    <dbReference type="NCBI Taxonomy" id="231223"/>
    <lineage>
        <taxon>Eukaryota</taxon>
        <taxon>Metazoa</taxon>
        <taxon>Spiralia</taxon>
        <taxon>Lophotrochozoa</taxon>
        <taxon>Mollusca</taxon>
        <taxon>Gastropoda</taxon>
        <taxon>Heterobranchia</taxon>
        <taxon>Euthyneura</taxon>
        <taxon>Panpulmonata</taxon>
        <taxon>Sacoglossa</taxon>
        <taxon>Placobranchoidea</taxon>
        <taxon>Plakobranchidae</taxon>
        <taxon>Elysia</taxon>
    </lineage>
</organism>
<sequence length="108" mass="12281">MEQKPSNYQARCETIASRPNCVSYSLTRHQKAISYCPSSPLAKSLIVIYTIKWRSIGWPLRVSGFFQSHIFYIVSKVLISPSVDGRERSPIVGSVFRNFVITKTFSGY</sequence>
<gene>
    <name evidence="1" type="ORF">RRG08_011705</name>
</gene>
<dbReference type="EMBL" id="JAWDGP010000117">
    <property type="protein sequence ID" value="KAK3803519.1"/>
    <property type="molecule type" value="Genomic_DNA"/>
</dbReference>
<dbReference type="AlphaFoldDB" id="A0AAE1EDD8"/>
<evidence type="ECO:0000313" key="1">
    <source>
        <dbReference type="EMBL" id="KAK3803519.1"/>
    </source>
</evidence>
<keyword evidence="2" id="KW-1185">Reference proteome</keyword>
<accession>A0AAE1EDD8</accession>